<comment type="similarity">
    <text evidence="1">Belongs to the methyltransferase superfamily.</text>
</comment>
<protein>
    <recommendedName>
        <fullName evidence="5">Methyltransferase domain-containing protein</fullName>
    </recommendedName>
</protein>
<keyword evidence="3" id="KW-0808">Transferase</keyword>
<evidence type="ECO:0000256" key="2">
    <source>
        <dbReference type="ARBA" id="ARBA00022603"/>
    </source>
</evidence>
<feature type="compositionally biased region" description="Polar residues" evidence="4">
    <location>
        <begin position="50"/>
        <end position="64"/>
    </location>
</feature>
<feature type="region of interest" description="Disordered" evidence="4">
    <location>
        <begin position="37"/>
        <end position="121"/>
    </location>
</feature>
<comment type="caution">
    <text evidence="6">The sequence shown here is derived from an EMBL/GenBank/DDBJ whole genome shotgun (WGS) entry which is preliminary data.</text>
</comment>
<keyword evidence="7" id="KW-1185">Reference proteome</keyword>
<dbReference type="Gene3D" id="3.40.50.150">
    <property type="entry name" value="Vaccinia Virus protein VP39"/>
    <property type="match status" value="1"/>
</dbReference>
<feature type="compositionally biased region" description="Low complexity" evidence="4">
    <location>
        <begin position="39"/>
        <end position="49"/>
    </location>
</feature>
<dbReference type="AlphaFoldDB" id="A0AA88KSW9"/>
<proteinExistence type="inferred from homology"/>
<feature type="domain" description="Methyltransferase" evidence="5">
    <location>
        <begin position="308"/>
        <end position="426"/>
    </location>
</feature>
<evidence type="ECO:0000256" key="1">
    <source>
        <dbReference type="ARBA" id="ARBA00008361"/>
    </source>
</evidence>
<dbReference type="PANTHER" id="PTHR12176">
    <property type="entry name" value="SAM-DEPENDENT METHYLTRANSFERASE SUPERFAMILY PROTEIN"/>
    <property type="match status" value="1"/>
</dbReference>
<gene>
    <name evidence="6" type="ORF">C9374_003778</name>
</gene>
<feature type="compositionally biased region" description="Basic and acidic residues" evidence="4">
    <location>
        <begin position="65"/>
        <end position="101"/>
    </location>
</feature>
<evidence type="ECO:0000313" key="6">
    <source>
        <dbReference type="EMBL" id="KAG2394014.1"/>
    </source>
</evidence>
<dbReference type="GeneID" id="68096233"/>
<dbReference type="CDD" id="cd02440">
    <property type="entry name" value="AdoMet_MTases"/>
    <property type="match status" value="1"/>
</dbReference>
<name>A0AA88KSW9_NAELO</name>
<dbReference type="SUPFAM" id="SSF53335">
    <property type="entry name" value="S-adenosyl-L-methionine-dependent methyltransferases"/>
    <property type="match status" value="1"/>
</dbReference>
<dbReference type="RefSeq" id="XP_044555908.1">
    <property type="nucleotide sequence ID" value="XM_044693343.1"/>
</dbReference>
<dbReference type="Pfam" id="PF13847">
    <property type="entry name" value="Methyltransf_31"/>
    <property type="match status" value="1"/>
</dbReference>
<dbReference type="GO" id="GO:0008168">
    <property type="term" value="F:methyltransferase activity"/>
    <property type="evidence" value="ECO:0007669"/>
    <property type="project" value="UniProtKB-KW"/>
</dbReference>
<evidence type="ECO:0000313" key="7">
    <source>
        <dbReference type="Proteomes" id="UP000816034"/>
    </source>
</evidence>
<dbReference type="EMBL" id="PYSW02000001">
    <property type="protein sequence ID" value="KAG2394014.1"/>
    <property type="molecule type" value="Genomic_DNA"/>
</dbReference>
<sequence length="484" mass="55233">MKRLLGKLLSPSNFENTPLLLLECALVERRLFSTCGRFNSANNSNTTSSKRQNQTIGSTQNSAQDKLEKKLSKIERLFGKSSSKAKDGKKQVQSVAEKEVKNTSSPSPITSPSNNQIPKKNDRMDNLLNQFLDSRTMSDLSSEEIEKFKETLNPAKKKSTILSPVLGSKPIVEGEQDESLLEKLKAPFYYKTILRLIEKQTYLTPEDIHSMKEYVKKEFRDRSKNVEEQYQIADNFVHIMRAKDLKSAKLALDISEDSNVLEDSEELNYWNNYYQQHGFMDEWYGDWDLVKNFLPESIQKLKTAPTKETLKILDVGCGFSTVSLKLCDYFNKQRFSITSIDISNVLIGLMKEQYADIPDIIGFSQVDVRDMEKFFEDDSFDIIFDKGTFDSIMSFDSSSIEDITAYESEIFRVLKPGGVLMLCSVTPLEGIEGFFSGEGWSSVKLAGKKNLLEDHNKSRKLQLSQDSAIHDAHVYFYHIKKPSQ</sequence>
<dbReference type="InterPro" id="IPR029063">
    <property type="entry name" value="SAM-dependent_MTases_sf"/>
</dbReference>
<organism evidence="6 7">
    <name type="scientific">Naegleria lovaniensis</name>
    <name type="common">Amoeba</name>
    <dbReference type="NCBI Taxonomy" id="51637"/>
    <lineage>
        <taxon>Eukaryota</taxon>
        <taxon>Discoba</taxon>
        <taxon>Heterolobosea</taxon>
        <taxon>Tetramitia</taxon>
        <taxon>Eutetramitia</taxon>
        <taxon>Vahlkampfiidae</taxon>
        <taxon>Naegleria</taxon>
    </lineage>
</organism>
<dbReference type="Proteomes" id="UP000816034">
    <property type="component" value="Unassembled WGS sequence"/>
</dbReference>
<evidence type="ECO:0000259" key="5">
    <source>
        <dbReference type="Pfam" id="PF13847"/>
    </source>
</evidence>
<reference evidence="6 7" key="1">
    <citation type="journal article" date="2018" name="BMC Genomics">
        <title>The genome of Naegleria lovaniensis, the basis for a comparative approach to unravel pathogenicity factors of the human pathogenic amoeba N. fowleri.</title>
        <authorList>
            <person name="Liechti N."/>
            <person name="Schurch N."/>
            <person name="Bruggmann R."/>
            <person name="Wittwer M."/>
        </authorList>
    </citation>
    <scope>NUCLEOTIDE SEQUENCE [LARGE SCALE GENOMIC DNA]</scope>
    <source>
        <strain evidence="6 7">ATCC 30569</strain>
    </source>
</reference>
<dbReference type="InterPro" id="IPR025714">
    <property type="entry name" value="Methyltranfer_dom"/>
</dbReference>
<dbReference type="GO" id="GO:0032259">
    <property type="term" value="P:methylation"/>
    <property type="evidence" value="ECO:0007669"/>
    <property type="project" value="UniProtKB-KW"/>
</dbReference>
<feature type="compositionally biased region" description="Low complexity" evidence="4">
    <location>
        <begin position="102"/>
        <end position="118"/>
    </location>
</feature>
<dbReference type="InterPro" id="IPR051419">
    <property type="entry name" value="Lys/N-term_MeTrsfase_sf"/>
</dbReference>
<keyword evidence="2" id="KW-0489">Methyltransferase</keyword>
<evidence type="ECO:0000256" key="3">
    <source>
        <dbReference type="ARBA" id="ARBA00022679"/>
    </source>
</evidence>
<accession>A0AA88KSW9</accession>
<evidence type="ECO:0000256" key="4">
    <source>
        <dbReference type="SAM" id="MobiDB-lite"/>
    </source>
</evidence>